<feature type="compositionally biased region" description="Gly residues" evidence="8">
    <location>
        <begin position="58"/>
        <end position="69"/>
    </location>
</feature>
<keyword evidence="11" id="KW-1185">Reference proteome</keyword>
<dbReference type="SUPFAM" id="SSF117892">
    <property type="entry name" value="Band 7/SPFH domain"/>
    <property type="match status" value="1"/>
</dbReference>
<dbReference type="NCBIfam" id="TIGR01933">
    <property type="entry name" value="hflK"/>
    <property type="match status" value="1"/>
</dbReference>
<dbReference type="GO" id="GO:0008233">
    <property type="term" value="F:peptidase activity"/>
    <property type="evidence" value="ECO:0007669"/>
    <property type="project" value="UniProtKB-KW"/>
</dbReference>
<dbReference type="GO" id="GO:0006508">
    <property type="term" value="P:proteolysis"/>
    <property type="evidence" value="ECO:0007669"/>
    <property type="project" value="UniProtKB-KW"/>
</dbReference>
<keyword evidence="10" id="KW-0378">Hydrolase</keyword>
<keyword evidence="7" id="KW-0175">Coiled coil</keyword>
<comment type="caution">
    <text evidence="10">The sequence shown here is derived from an EMBL/GenBank/DDBJ whole genome shotgun (WGS) entry which is preliminary data.</text>
</comment>
<evidence type="ECO:0000256" key="7">
    <source>
        <dbReference type="SAM" id="Coils"/>
    </source>
</evidence>
<evidence type="ECO:0000259" key="9">
    <source>
        <dbReference type="SMART" id="SM00244"/>
    </source>
</evidence>
<name>A0A918VR51_9HYPH</name>
<gene>
    <name evidence="10" type="ORF">GCM10007989_08170</name>
</gene>
<keyword evidence="10" id="KW-0645">Protease</keyword>
<evidence type="ECO:0000256" key="2">
    <source>
        <dbReference type="ARBA" id="ARBA00006971"/>
    </source>
</evidence>
<evidence type="ECO:0000256" key="6">
    <source>
        <dbReference type="RuleBase" id="RU364113"/>
    </source>
</evidence>
<comment type="similarity">
    <text evidence="2 6">Belongs to the band 7/mec-2 family. HflK subfamily.</text>
</comment>
<organism evidence="10 11">
    <name type="scientific">Devosia pacifica</name>
    <dbReference type="NCBI Taxonomy" id="1335967"/>
    <lineage>
        <taxon>Bacteria</taxon>
        <taxon>Pseudomonadati</taxon>
        <taxon>Pseudomonadota</taxon>
        <taxon>Alphaproteobacteria</taxon>
        <taxon>Hyphomicrobiales</taxon>
        <taxon>Devosiaceae</taxon>
        <taxon>Devosia</taxon>
    </lineage>
</organism>
<feature type="compositionally biased region" description="Gly residues" evidence="8">
    <location>
        <begin position="1"/>
        <end position="35"/>
    </location>
</feature>
<evidence type="ECO:0000256" key="3">
    <source>
        <dbReference type="ARBA" id="ARBA00022692"/>
    </source>
</evidence>
<dbReference type="CDD" id="cd03404">
    <property type="entry name" value="SPFH_HflK"/>
    <property type="match status" value="1"/>
</dbReference>
<dbReference type="PANTHER" id="PTHR43327:SF2">
    <property type="entry name" value="MODULATOR OF FTSH PROTEASE HFLK"/>
    <property type="match status" value="1"/>
</dbReference>
<feature type="region of interest" description="Disordered" evidence="8">
    <location>
        <begin position="361"/>
        <end position="390"/>
    </location>
</feature>
<keyword evidence="4" id="KW-1133">Transmembrane helix</keyword>
<evidence type="ECO:0000256" key="5">
    <source>
        <dbReference type="ARBA" id="ARBA00023136"/>
    </source>
</evidence>
<dbReference type="AlphaFoldDB" id="A0A918VR51"/>
<comment type="subcellular location">
    <subcellularLocation>
        <location evidence="1">Membrane</location>
        <topology evidence="1">Single-pass membrane protein</topology>
    </subcellularLocation>
</comment>
<dbReference type="InterPro" id="IPR050710">
    <property type="entry name" value="Band7/mec-2_domain"/>
</dbReference>
<dbReference type="GO" id="GO:0016020">
    <property type="term" value="C:membrane"/>
    <property type="evidence" value="ECO:0007669"/>
    <property type="project" value="UniProtKB-SubCell"/>
</dbReference>
<proteinExistence type="inferred from homology"/>
<keyword evidence="5" id="KW-0472">Membrane</keyword>
<evidence type="ECO:0000256" key="1">
    <source>
        <dbReference type="ARBA" id="ARBA00004167"/>
    </source>
</evidence>
<dbReference type="PANTHER" id="PTHR43327">
    <property type="entry name" value="STOMATIN-LIKE PROTEIN 2, MITOCHONDRIAL"/>
    <property type="match status" value="1"/>
</dbReference>
<dbReference type="SMART" id="SM00244">
    <property type="entry name" value="PHB"/>
    <property type="match status" value="1"/>
</dbReference>
<evidence type="ECO:0000256" key="8">
    <source>
        <dbReference type="SAM" id="MobiDB-lite"/>
    </source>
</evidence>
<dbReference type="Proteomes" id="UP000646579">
    <property type="component" value="Unassembled WGS sequence"/>
</dbReference>
<accession>A0A918VR51</accession>
<dbReference type="InterPro" id="IPR001107">
    <property type="entry name" value="Band_7"/>
</dbReference>
<reference evidence="10" key="1">
    <citation type="journal article" date="2014" name="Int. J. Syst. Evol. Microbiol.">
        <title>Complete genome sequence of Corynebacterium casei LMG S-19264T (=DSM 44701T), isolated from a smear-ripened cheese.</title>
        <authorList>
            <consortium name="US DOE Joint Genome Institute (JGI-PGF)"/>
            <person name="Walter F."/>
            <person name="Albersmeier A."/>
            <person name="Kalinowski J."/>
            <person name="Ruckert C."/>
        </authorList>
    </citation>
    <scope>NUCLEOTIDE SEQUENCE</scope>
    <source>
        <strain evidence="10">KCTC 32437</strain>
    </source>
</reference>
<dbReference type="InterPro" id="IPR036013">
    <property type="entry name" value="Band_7/SPFH_dom_sf"/>
</dbReference>
<dbReference type="Gene3D" id="3.30.479.30">
    <property type="entry name" value="Band 7 domain"/>
    <property type="match status" value="1"/>
</dbReference>
<dbReference type="RefSeq" id="WP_189423646.1">
    <property type="nucleotide sequence ID" value="NZ_BMZE01000001.1"/>
</dbReference>
<comment type="function">
    <text evidence="6">HflC and HflK could encode or regulate a protease.</text>
</comment>
<reference evidence="10" key="2">
    <citation type="submission" date="2020-09" db="EMBL/GenBank/DDBJ databases">
        <authorList>
            <person name="Sun Q."/>
            <person name="Kim S."/>
        </authorList>
    </citation>
    <scope>NUCLEOTIDE SEQUENCE</scope>
    <source>
        <strain evidence="10">KCTC 32437</strain>
    </source>
</reference>
<feature type="region of interest" description="Disordered" evidence="8">
    <location>
        <begin position="1"/>
        <end position="69"/>
    </location>
</feature>
<sequence>MPWESNGGGGGRNNGGGPWGQAPGGGGNGGGGGGPRRPSNGGPNLEDILNRGRDRFRGGGGGSGGAGGGIPGGKWAVGGAALALIAFWVANSVYTVSPQEVGVELRFGQPKDELAMPGLHFHLWPIETVERVSITENQTVIGNASGTGSRANAEDGLMLSGDQNIVDVRFSVLWSVEDPAQYLFNVRNPEEMVRSVAESAMREVVGRRPAQDIFRDDRAGIARQVRDITAGILADYDLGVNVGQISIENAAPPAEVADAFNEVQRAEQDEDRLQEEARQYANSLLGDARGQAAQLREDAAAYANRVVQEATGEAERFNQVYAAYVNAPDVTRKRLYLEMMEDVMSSSEKVLIEEGTGGSGVVPYLPLPELQSRQSGTSSAGASSTTSAGN</sequence>
<comment type="subunit">
    <text evidence="6">HflC and HflK may interact to form a multimeric complex.</text>
</comment>
<evidence type="ECO:0000313" key="10">
    <source>
        <dbReference type="EMBL" id="GHA15741.1"/>
    </source>
</evidence>
<feature type="coiled-coil region" evidence="7">
    <location>
        <begin position="256"/>
        <end position="283"/>
    </location>
</feature>
<feature type="compositionally biased region" description="Basic and acidic residues" evidence="8">
    <location>
        <begin position="48"/>
        <end position="57"/>
    </location>
</feature>
<dbReference type="Pfam" id="PF01145">
    <property type="entry name" value="Band_7"/>
    <property type="match status" value="1"/>
</dbReference>
<feature type="domain" description="Band 7" evidence="9">
    <location>
        <begin position="91"/>
        <end position="264"/>
    </location>
</feature>
<keyword evidence="3" id="KW-0812">Transmembrane</keyword>
<evidence type="ECO:0000313" key="11">
    <source>
        <dbReference type="Proteomes" id="UP000646579"/>
    </source>
</evidence>
<feature type="compositionally biased region" description="Low complexity" evidence="8">
    <location>
        <begin position="375"/>
        <end position="390"/>
    </location>
</feature>
<protein>
    <recommendedName>
        <fullName evidence="6">Protein HflK</fullName>
    </recommendedName>
</protein>
<evidence type="ECO:0000256" key="4">
    <source>
        <dbReference type="ARBA" id="ARBA00022989"/>
    </source>
</evidence>
<dbReference type="EMBL" id="BMZE01000001">
    <property type="protein sequence ID" value="GHA15741.1"/>
    <property type="molecule type" value="Genomic_DNA"/>
</dbReference>
<dbReference type="InterPro" id="IPR010201">
    <property type="entry name" value="HflK"/>
</dbReference>